<keyword evidence="2" id="KW-1185">Reference proteome</keyword>
<name>A0A1M6R1B6_9AQUI</name>
<dbReference type="EMBL" id="LT670846">
    <property type="protein sequence ID" value="SHK26213.1"/>
    <property type="molecule type" value="Genomic_DNA"/>
</dbReference>
<dbReference type="STRING" id="381751.SAMN05444391_0478"/>
<proteinExistence type="predicted"/>
<dbReference type="Gene3D" id="2.30.110.10">
    <property type="entry name" value="Electron Transport, Fmn-binding Protein, Chain A"/>
    <property type="match status" value="1"/>
</dbReference>
<dbReference type="AlphaFoldDB" id="A0A1M6R1B6"/>
<dbReference type="RefSeq" id="WP_079653646.1">
    <property type="nucleotide sequence ID" value="NZ_LT670846.1"/>
</dbReference>
<dbReference type="Proteomes" id="UP000189810">
    <property type="component" value="Chromosome I"/>
</dbReference>
<dbReference type="OrthoDB" id="14913at2"/>
<dbReference type="InterPro" id="IPR012349">
    <property type="entry name" value="Split_barrel_FMN-bd"/>
</dbReference>
<gene>
    <name evidence="1" type="ORF">SAMN05444391_0478</name>
</gene>
<dbReference type="SUPFAM" id="SSF50475">
    <property type="entry name" value="FMN-binding split barrel"/>
    <property type="match status" value="1"/>
</dbReference>
<sequence length="144" mass="15984">MLPKELFDLMRELSIFPAVLATVDAGGDMHQTFITWLYPIEQNLIRMALSSNSKSAQNMIQTQKASLFFFAPNTAIACYGSVRLVKERIESVKFPVNVFEMEVQKVENCLFPGGTVLGVVPFMHTGNLQKAAELDSLVLEALKG</sequence>
<protein>
    <submittedName>
        <fullName evidence="1">Pyridoxamine 5'-phosphate oxidase</fullName>
    </submittedName>
</protein>
<evidence type="ECO:0000313" key="2">
    <source>
        <dbReference type="Proteomes" id="UP000189810"/>
    </source>
</evidence>
<evidence type="ECO:0000313" key="1">
    <source>
        <dbReference type="EMBL" id="SHK26213.1"/>
    </source>
</evidence>
<reference evidence="1 2" key="1">
    <citation type="submission" date="2016-11" db="EMBL/GenBank/DDBJ databases">
        <authorList>
            <person name="Jaros S."/>
            <person name="Januszkiewicz K."/>
            <person name="Wedrychowicz H."/>
        </authorList>
    </citation>
    <scope>NUCLEOTIDE SEQUENCE [LARGE SCALE GENOMIC DNA]</scope>
    <source>
        <strain evidence="1 2">DSM 19557</strain>
    </source>
</reference>
<organism evidence="1 2">
    <name type="scientific">Thermocrinis minervae</name>
    <dbReference type="NCBI Taxonomy" id="381751"/>
    <lineage>
        <taxon>Bacteria</taxon>
        <taxon>Pseudomonadati</taxon>
        <taxon>Aquificota</taxon>
        <taxon>Aquificia</taxon>
        <taxon>Aquificales</taxon>
        <taxon>Aquificaceae</taxon>
        <taxon>Thermocrinis</taxon>
    </lineage>
</organism>
<accession>A0A1M6R1B6</accession>